<protein>
    <recommendedName>
        <fullName evidence="3">Reverse transcriptase zinc-binding domain-containing protein</fullName>
    </recommendedName>
</protein>
<reference evidence="2" key="1">
    <citation type="journal article" date="2010" name="Nat. Biotechnol.">
        <title>Draft genome sequence of the oilseed species Ricinus communis.</title>
        <authorList>
            <person name="Chan A.P."/>
            <person name="Crabtree J."/>
            <person name="Zhao Q."/>
            <person name="Lorenzi H."/>
            <person name="Orvis J."/>
            <person name="Puiu D."/>
            <person name="Melake-Berhan A."/>
            <person name="Jones K.M."/>
            <person name="Redman J."/>
            <person name="Chen G."/>
            <person name="Cahoon E.B."/>
            <person name="Gedil M."/>
            <person name="Stanke M."/>
            <person name="Haas B.J."/>
            <person name="Wortman J.R."/>
            <person name="Fraser-Liggett C.M."/>
            <person name="Ravel J."/>
            <person name="Rabinowicz P.D."/>
        </authorList>
    </citation>
    <scope>NUCLEOTIDE SEQUENCE [LARGE SCALE GENOMIC DNA]</scope>
    <source>
        <strain evidence="2">cv. Hale</strain>
    </source>
</reference>
<evidence type="ECO:0008006" key="3">
    <source>
        <dbReference type="Google" id="ProtNLM"/>
    </source>
</evidence>
<organism evidence="1 2">
    <name type="scientific">Ricinus communis</name>
    <name type="common">Castor bean</name>
    <dbReference type="NCBI Taxonomy" id="3988"/>
    <lineage>
        <taxon>Eukaryota</taxon>
        <taxon>Viridiplantae</taxon>
        <taxon>Streptophyta</taxon>
        <taxon>Embryophyta</taxon>
        <taxon>Tracheophyta</taxon>
        <taxon>Spermatophyta</taxon>
        <taxon>Magnoliopsida</taxon>
        <taxon>eudicotyledons</taxon>
        <taxon>Gunneridae</taxon>
        <taxon>Pentapetalae</taxon>
        <taxon>rosids</taxon>
        <taxon>fabids</taxon>
        <taxon>Malpighiales</taxon>
        <taxon>Euphorbiaceae</taxon>
        <taxon>Acalyphoideae</taxon>
        <taxon>Acalypheae</taxon>
        <taxon>Ricinus</taxon>
    </lineage>
</organism>
<evidence type="ECO:0000313" key="1">
    <source>
        <dbReference type="EMBL" id="EEF41810.1"/>
    </source>
</evidence>
<dbReference type="AlphaFoldDB" id="B9S3K8"/>
<dbReference type="Proteomes" id="UP000008311">
    <property type="component" value="Unassembled WGS sequence"/>
</dbReference>
<name>B9S3K8_RICCO</name>
<proteinExistence type="predicted"/>
<sequence length="127" mass="15004">MIWHFSMDGWYTMKSGCRVAFDSENGHIWVNNIHDWSKLWALEIPPRVKVFLWRLCNHCLPLKVSLVCREIMLLWGLWKQLNNMLWTNNHIPDEHSLSSGLAFLQEWHQARLICAVIPNSQAQPEPK</sequence>
<keyword evidence="2" id="KW-1185">Reference proteome</keyword>
<gene>
    <name evidence="1" type="ORF">RCOM_0671060</name>
</gene>
<accession>B9S3K8</accession>
<dbReference type="EMBL" id="EQ973859">
    <property type="protein sequence ID" value="EEF41810.1"/>
    <property type="molecule type" value="Genomic_DNA"/>
</dbReference>
<evidence type="ECO:0000313" key="2">
    <source>
        <dbReference type="Proteomes" id="UP000008311"/>
    </source>
</evidence>
<dbReference type="InParanoid" id="B9S3K8"/>